<name>A0A6N9H4L8_9MICO</name>
<sequence>MSLGLGPAEPVIALSANRVVACTAAARAAGVEVGLNKRAARTRCPAARALPRDTEAEHREFAAGIGVLEGLIARFTLMAPGTVALPAAALARTCPDEEAAVEAVLTALTDATGWEVFAGLADSAFAALLAARTATRVPPGQTPDYLAGQPIAALTEADADFAEFASLCRRLGLDRLGDLAALPGGDVYARFGAVGARAHRLASGLSDRLPVDHVRARDFSARTVVEPASTRSDVLSFSARQAAAALFAQVRAAGLVCAQATIALTAATGDVSARTWRLEAMEETQLADRARWQAEGWLASGAVGAAQPDPGDAPAELAEDGIAAIEIVAAELLEPLAAQHNLFDAQTGEVGRTLERLQGLFGADAVLVPGLQGGREPAETNLWTPWRQAPHPERDPDAPWPGELPSPRPTLVEHTPVDLLDARGHTVIARPSGLDSEPALLAIPEAGSVPVIDYSSSWPVEAMWWEPEYRQYRVRLQVVTAAGEALLLAKEQGQWAITGRWA</sequence>
<evidence type="ECO:0000256" key="4">
    <source>
        <dbReference type="SAM" id="MobiDB-lite"/>
    </source>
</evidence>
<feature type="domain" description="UmuC" evidence="5">
    <location>
        <begin position="9"/>
        <end position="131"/>
    </location>
</feature>
<comment type="caution">
    <text evidence="6">The sequence shown here is derived from an EMBL/GenBank/DDBJ whole genome shotgun (WGS) entry which is preliminary data.</text>
</comment>
<evidence type="ECO:0000313" key="6">
    <source>
        <dbReference type="EMBL" id="MYM18960.1"/>
    </source>
</evidence>
<dbReference type="PANTHER" id="PTHR35369:SF2">
    <property type="entry name" value="BLR3025 PROTEIN"/>
    <property type="match status" value="1"/>
</dbReference>
<dbReference type="InterPro" id="IPR043502">
    <property type="entry name" value="DNA/RNA_pol_sf"/>
</dbReference>
<dbReference type="EMBL" id="WWEQ01000007">
    <property type="protein sequence ID" value="MYM18960.1"/>
    <property type="molecule type" value="Genomic_DNA"/>
</dbReference>
<dbReference type="Gene3D" id="3.40.1170.60">
    <property type="match status" value="1"/>
</dbReference>
<protein>
    <submittedName>
        <fullName evidence="6">DNA polymerase Y family protein</fullName>
    </submittedName>
</protein>
<dbReference type="InterPro" id="IPR043128">
    <property type="entry name" value="Rev_trsase/Diguanyl_cyclase"/>
</dbReference>
<keyword evidence="2" id="KW-0227">DNA damage</keyword>
<evidence type="ECO:0000259" key="5">
    <source>
        <dbReference type="Pfam" id="PF00817"/>
    </source>
</evidence>
<proteinExistence type="inferred from homology"/>
<accession>A0A6N9H4L8</accession>
<dbReference type="Pfam" id="PF00817">
    <property type="entry name" value="IMS"/>
    <property type="match status" value="1"/>
</dbReference>
<evidence type="ECO:0000313" key="7">
    <source>
        <dbReference type="Proteomes" id="UP000469215"/>
    </source>
</evidence>
<dbReference type="Gene3D" id="3.30.70.270">
    <property type="match status" value="1"/>
</dbReference>
<dbReference type="Proteomes" id="UP000469215">
    <property type="component" value="Unassembled WGS sequence"/>
</dbReference>
<reference evidence="6 7" key="1">
    <citation type="submission" date="2020-01" db="EMBL/GenBank/DDBJ databases">
        <authorList>
            <person name="Deng T."/>
        </authorList>
    </citation>
    <scope>NUCLEOTIDE SEQUENCE [LARGE SCALE GENOMIC DNA]</scope>
    <source>
        <strain evidence="6 7">5221</strain>
    </source>
</reference>
<gene>
    <name evidence="6" type="ORF">GSY69_02935</name>
</gene>
<dbReference type="AlphaFoldDB" id="A0A6N9H4L8"/>
<dbReference type="PANTHER" id="PTHR35369">
    <property type="entry name" value="BLR3025 PROTEIN-RELATED"/>
    <property type="match status" value="1"/>
</dbReference>
<dbReference type="GO" id="GO:0006281">
    <property type="term" value="P:DNA repair"/>
    <property type="evidence" value="ECO:0007669"/>
    <property type="project" value="InterPro"/>
</dbReference>
<evidence type="ECO:0000256" key="1">
    <source>
        <dbReference type="ARBA" id="ARBA00010945"/>
    </source>
</evidence>
<feature type="region of interest" description="Disordered" evidence="4">
    <location>
        <begin position="386"/>
        <end position="406"/>
    </location>
</feature>
<comment type="similarity">
    <text evidence="1">Belongs to the DNA polymerase type-Y family.</text>
</comment>
<dbReference type="SUPFAM" id="SSF56672">
    <property type="entry name" value="DNA/RNA polymerases"/>
    <property type="match status" value="1"/>
</dbReference>
<evidence type="ECO:0000256" key="2">
    <source>
        <dbReference type="ARBA" id="ARBA00022763"/>
    </source>
</evidence>
<dbReference type="InterPro" id="IPR001126">
    <property type="entry name" value="UmuC"/>
</dbReference>
<evidence type="ECO:0000256" key="3">
    <source>
        <dbReference type="ARBA" id="ARBA00025589"/>
    </source>
</evidence>
<dbReference type="InterPro" id="IPR050356">
    <property type="entry name" value="SulA_CellDiv_inhibitor"/>
</dbReference>
<comment type="function">
    <text evidence="3">Poorly processive, error-prone DNA polymerase involved in untargeted mutagenesis. Copies undamaged DNA at stalled replication forks, which arise in vivo from mismatched or misaligned primer ends. These misaligned primers can be extended by PolIV. Exhibits no 3'-5' exonuclease (proofreading) activity. May be involved in translesional synthesis, in conjunction with the beta clamp from PolIII.</text>
</comment>
<keyword evidence="7" id="KW-1185">Reference proteome</keyword>
<organism evidence="6 7">
    <name type="scientific">Brevibacterium rongguiense</name>
    <dbReference type="NCBI Taxonomy" id="2695267"/>
    <lineage>
        <taxon>Bacteria</taxon>
        <taxon>Bacillati</taxon>
        <taxon>Actinomycetota</taxon>
        <taxon>Actinomycetes</taxon>
        <taxon>Micrococcales</taxon>
        <taxon>Brevibacteriaceae</taxon>
        <taxon>Brevibacterium</taxon>
    </lineage>
</organism>